<dbReference type="GO" id="GO:0006666">
    <property type="term" value="P:3-keto-sphinganine metabolic process"/>
    <property type="evidence" value="ECO:0007669"/>
    <property type="project" value="TreeGrafter"/>
</dbReference>
<evidence type="ECO:0000313" key="2">
    <source>
        <dbReference type="EMBL" id="ANM86481.1"/>
    </source>
</evidence>
<dbReference type="SUPFAM" id="SSF51735">
    <property type="entry name" value="NAD(P)-binding Rossmann-fold domains"/>
    <property type="match status" value="1"/>
</dbReference>
<dbReference type="GO" id="GO:0030148">
    <property type="term" value="P:sphingolipid biosynthetic process"/>
    <property type="evidence" value="ECO:0007669"/>
    <property type="project" value="TreeGrafter"/>
</dbReference>
<reference evidence="2" key="1">
    <citation type="submission" date="2016-05" db="EMBL/GenBank/DDBJ databases">
        <title>Lichen genome sequencing reveals its rich biosynthetic potential.</title>
        <authorList>
            <person name="Bertrand R.L."/>
            <person name="Abdel-Hameed M."/>
            <person name="Sorensen J.L."/>
        </authorList>
    </citation>
    <scope>NUCLEOTIDE SEQUENCE</scope>
</reference>
<dbReference type="InterPro" id="IPR036291">
    <property type="entry name" value="NAD(P)-bd_dom_sf"/>
</dbReference>
<dbReference type="Pfam" id="PF00106">
    <property type="entry name" value="adh_short"/>
    <property type="match status" value="1"/>
</dbReference>
<dbReference type="InterPro" id="IPR002347">
    <property type="entry name" value="SDR_fam"/>
</dbReference>
<sequence>MFHHSLTYSQTVFVAGGSSGLGAHITIFARRQGPLDEARNSIIAARGDARQEVHAISLDLGNPSELDAVFTAQSRLPDILYCVAGGTSTEIGFFTDIDVGKLESCMRNNYFTAAYAAWSIFKLWIEDDKNAHTSKPRLRQIVFINSAAALLGMPGYAAYTASKCAVRGLADTLRMEALRLSGPASKYTIHCAFPSNFFSPAFLEEQKTKPELTKQIEGTKGSMAELEQRIPSAEKVAKGIITGAARGDFALCDDSMESGLLFANMIGPSPKRGLGVLDSLLATVVGLFIWPLSRRRWDRLCRQDGMHHSKLHDGSIV</sequence>
<dbReference type="Gene3D" id="3.40.50.720">
    <property type="entry name" value="NAD(P)-binding Rossmann-like Domain"/>
    <property type="match status" value="1"/>
</dbReference>
<dbReference type="PANTHER" id="PTHR43550:SF3">
    <property type="entry name" value="3-KETODIHYDROSPHINGOSINE REDUCTASE"/>
    <property type="match status" value="1"/>
</dbReference>
<protein>
    <submittedName>
        <fullName evidence="2">Putative short-chain dehydrogenase/reductase</fullName>
    </submittedName>
</protein>
<proteinExistence type="predicted"/>
<evidence type="ECO:0000256" key="1">
    <source>
        <dbReference type="SAM" id="Phobius"/>
    </source>
</evidence>
<dbReference type="EMBL" id="KX264264">
    <property type="protein sequence ID" value="ANM86481.1"/>
    <property type="molecule type" value="Genomic_DNA"/>
</dbReference>
<keyword evidence="1" id="KW-1133">Transmembrane helix</keyword>
<dbReference type="GO" id="GO:0047560">
    <property type="term" value="F:3-dehydrosphinganine reductase activity"/>
    <property type="evidence" value="ECO:0007669"/>
    <property type="project" value="TreeGrafter"/>
</dbReference>
<dbReference type="GO" id="GO:0005789">
    <property type="term" value="C:endoplasmic reticulum membrane"/>
    <property type="evidence" value="ECO:0007669"/>
    <property type="project" value="TreeGrafter"/>
</dbReference>
<organism evidence="2">
    <name type="scientific">Cladonia uncialis subsp. uncialis</name>
    <dbReference type="NCBI Taxonomy" id="180999"/>
    <lineage>
        <taxon>Eukaryota</taxon>
        <taxon>Fungi</taxon>
        <taxon>Dikarya</taxon>
        <taxon>Ascomycota</taxon>
        <taxon>Pezizomycotina</taxon>
        <taxon>Lecanoromycetes</taxon>
        <taxon>OSLEUM clade</taxon>
        <taxon>Lecanoromycetidae</taxon>
        <taxon>Lecanorales</taxon>
        <taxon>Lecanorineae</taxon>
        <taxon>Cladoniaceae</taxon>
        <taxon>Cladonia</taxon>
    </lineage>
</organism>
<dbReference type="PANTHER" id="PTHR43550">
    <property type="entry name" value="3-KETODIHYDROSPHINGOSINE REDUCTASE"/>
    <property type="match status" value="1"/>
</dbReference>
<accession>A0A1Z1C4K5</accession>
<name>A0A1Z1C4K5_CLAUC</name>
<keyword evidence="1" id="KW-0812">Transmembrane</keyword>
<feature type="transmembrane region" description="Helical" evidence="1">
    <location>
        <begin position="273"/>
        <end position="292"/>
    </location>
</feature>
<dbReference type="AlphaFoldDB" id="A0A1Z1C4K5"/>
<keyword evidence="1" id="KW-0472">Membrane</keyword>